<dbReference type="Pfam" id="PF09084">
    <property type="entry name" value="NMT1"/>
    <property type="match status" value="1"/>
</dbReference>
<evidence type="ECO:0000259" key="1">
    <source>
        <dbReference type="Pfam" id="PF09084"/>
    </source>
</evidence>
<keyword evidence="3" id="KW-1185">Reference proteome</keyword>
<gene>
    <name evidence="2" type="ORF">EIP75_12755</name>
</gene>
<evidence type="ECO:0000313" key="3">
    <source>
        <dbReference type="Proteomes" id="UP000269265"/>
    </source>
</evidence>
<dbReference type="EMBL" id="RSED01000009">
    <property type="protein sequence ID" value="RRS03826.1"/>
    <property type="molecule type" value="Genomic_DNA"/>
</dbReference>
<organism evidence="2 3">
    <name type="scientific">Aquabacterium soli</name>
    <dbReference type="NCBI Taxonomy" id="2493092"/>
    <lineage>
        <taxon>Bacteria</taxon>
        <taxon>Pseudomonadati</taxon>
        <taxon>Pseudomonadota</taxon>
        <taxon>Betaproteobacteria</taxon>
        <taxon>Burkholderiales</taxon>
        <taxon>Aquabacterium</taxon>
    </lineage>
</organism>
<dbReference type="GO" id="GO:0009228">
    <property type="term" value="P:thiamine biosynthetic process"/>
    <property type="evidence" value="ECO:0007669"/>
    <property type="project" value="InterPro"/>
</dbReference>
<name>A0A3R8TBB2_9BURK</name>
<dbReference type="InterPro" id="IPR027939">
    <property type="entry name" value="NMT1/THI5"/>
</dbReference>
<dbReference type="SUPFAM" id="SSF53850">
    <property type="entry name" value="Periplasmic binding protein-like II"/>
    <property type="match status" value="1"/>
</dbReference>
<dbReference type="Proteomes" id="UP000269265">
    <property type="component" value="Unassembled WGS sequence"/>
</dbReference>
<dbReference type="OrthoDB" id="174578at2"/>
<proteinExistence type="predicted"/>
<dbReference type="PANTHER" id="PTHR31528">
    <property type="entry name" value="4-AMINO-5-HYDROXYMETHYL-2-METHYLPYRIMIDINE PHOSPHATE SYNTHASE THI11-RELATED"/>
    <property type="match status" value="1"/>
</dbReference>
<comment type="caution">
    <text evidence="2">The sequence shown here is derived from an EMBL/GenBank/DDBJ whole genome shotgun (WGS) entry which is preliminary data.</text>
</comment>
<dbReference type="InterPro" id="IPR015168">
    <property type="entry name" value="SsuA/THI5"/>
</dbReference>
<reference evidence="2 3" key="1">
    <citation type="submission" date="2018-12" db="EMBL/GenBank/DDBJ databases">
        <title>The whole draft genome of Aquabacterium sp. SJQ9.</title>
        <authorList>
            <person name="Sun L."/>
            <person name="Gao X."/>
            <person name="Chen W."/>
            <person name="Huang K."/>
        </authorList>
    </citation>
    <scope>NUCLEOTIDE SEQUENCE [LARGE SCALE GENOMIC DNA]</scope>
    <source>
        <strain evidence="2 3">SJQ9</strain>
    </source>
</reference>
<sequence length="364" mass="39811">MTEPLPVSSISTLVSTARQQPLRAALWHATAAIALAWTGLTAAHAQTTPIKFVLDWKLQGVHAWYYLAQERGYFAQEKIALQIDTGDGSANTVTKVMAGSYQAGFGDINAIIQNAATRPAGTVPVMVYMIYNRAPFAIMTKASGPIKTLKDLEGRNIGSPAGGAAMKMFPALADKNGIDAGKVRWTNMAPNLQEQMLRRDQVDASAVFSVTSYLNLVAQQVDPDKDIRWFHYADHGIELYGNGVLVSPQLIKDKPQVVAGLVRAIHKGLRDAAQDPDAAIDALARQEPLINKVIEKRRLQYALRQVIVTPETQRAGVGDVQDARLQRAIAQVAEAFELPRQPVAGEVFDRRFLPPLADRQLTLK</sequence>
<feature type="domain" description="SsuA/THI5-like" evidence="1">
    <location>
        <begin position="61"/>
        <end position="279"/>
    </location>
</feature>
<evidence type="ECO:0000313" key="2">
    <source>
        <dbReference type="EMBL" id="RRS03826.1"/>
    </source>
</evidence>
<dbReference type="Gene3D" id="3.40.190.10">
    <property type="entry name" value="Periplasmic binding protein-like II"/>
    <property type="match status" value="2"/>
</dbReference>
<dbReference type="AlphaFoldDB" id="A0A3R8TBB2"/>
<protein>
    <submittedName>
        <fullName evidence="2">ABC transporter substrate-binding protein</fullName>
    </submittedName>
</protein>
<accession>A0A3R8TBB2</accession>
<dbReference type="PANTHER" id="PTHR31528:SF15">
    <property type="entry name" value="RIBOFLAVIN-BINDING PROTEIN RIBY"/>
    <property type="match status" value="1"/>
</dbReference>